<accession>A0A9D1V476</accession>
<proteinExistence type="predicted"/>
<sequence>MSIREDRRPTLASWPKRMYDWNEVPPRFQPALADWNAAGMPPGNITLIPRIHQYSGAPEYVTAWLGSEVCLQRLADGKLDVWHIRPGDVVLVSYSIQLIKCTVTVRLKDGTQTGFSYNKTKEDQLYPVLSLLLGQPADRRPPSQYPDAPAFARLRQESYAMYYTSLLAYRFGGQILDHLFLRGKNRNFLYILQHRPDPEFFCAMTDAGPVCIITDFYGTSVLYVPKSSPCFLEVSPQSHGKGSALYLRTPAGGERLYFGLLPGQEEPAASFARRWFS</sequence>
<gene>
    <name evidence="1" type="ORF">H9865_06855</name>
</gene>
<dbReference type="EMBL" id="DXFW01000020">
    <property type="protein sequence ID" value="HIX05805.1"/>
    <property type="molecule type" value="Genomic_DNA"/>
</dbReference>
<reference evidence="1" key="1">
    <citation type="journal article" date="2021" name="PeerJ">
        <title>Extensive microbial diversity within the chicken gut microbiome revealed by metagenomics and culture.</title>
        <authorList>
            <person name="Gilroy R."/>
            <person name="Ravi A."/>
            <person name="Getino M."/>
            <person name="Pursley I."/>
            <person name="Horton D.L."/>
            <person name="Alikhan N.F."/>
            <person name="Baker D."/>
            <person name="Gharbi K."/>
            <person name="Hall N."/>
            <person name="Watson M."/>
            <person name="Adriaenssens E.M."/>
            <person name="Foster-Nyarko E."/>
            <person name="Jarju S."/>
            <person name="Secka A."/>
            <person name="Antonio M."/>
            <person name="Oren A."/>
            <person name="Chaudhuri R.R."/>
            <person name="La Ragione R."/>
            <person name="Hildebrand F."/>
            <person name="Pallen M.J."/>
        </authorList>
    </citation>
    <scope>NUCLEOTIDE SEQUENCE</scope>
    <source>
        <strain evidence="1">2239</strain>
    </source>
</reference>
<evidence type="ECO:0000313" key="1">
    <source>
        <dbReference type="EMBL" id="HIX05805.1"/>
    </source>
</evidence>
<protein>
    <submittedName>
        <fullName evidence="1">Uncharacterized protein</fullName>
    </submittedName>
</protein>
<dbReference type="AlphaFoldDB" id="A0A9D1V476"/>
<organism evidence="1 2">
    <name type="scientific">Candidatus Allofournierella pullicola</name>
    <dbReference type="NCBI Taxonomy" id="2838596"/>
    <lineage>
        <taxon>Bacteria</taxon>
        <taxon>Bacillati</taxon>
        <taxon>Bacillota</taxon>
        <taxon>Clostridia</taxon>
        <taxon>Eubacteriales</taxon>
        <taxon>Oscillospiraceae</taxon>
        <taxon>Allofournierella</taxon>
    </lineage>
</organism>
<name>A0A9D1V476_9FIRM</name>
<evidence type="ECO:0000313" key="2">
    <source>
        <dbReference type="Proteomes" id="UP000824193"/>
    </source>
</evidence>
<comment type="caution">
    <text evidence="1">The sequence shown here is derived from an EMBL/GenBank/DDBJ whole genome shotgun (WGS) entry which is preliminary data.</text>
</comment>
<reference evidence="1" key="2">
    <citation type="submission" date="2021-04" db="EMBL/GenBank/DDBJ databases">
        <authorList>
            <person name="Gilroy R."/>
        </authorList>
    </citation>
    <scope>NUCLEOTIDE SEQUENCE</scope>
    <source>
        <strain evidence="1">2239</strain>
    </source>
</reference>
<dbReference type="Proteomes" id="UP000824193">
    <property type="component" value="Unassembled WGS sequence"/>
</dbReference>